<organism evidence="10 11">
    <name type="scientific">Alkalicella caledoniensis</name>
    <dbReference type="NCBI Taxonomy" id="2731377"/>
    <lineage>
        <taxon>Bacteria</taxon>
        <taxon>Bacillati</taxon>
        <taxon>Bacillota</taxon>
        <taxon>Clostridia</taxon>
        <taxon>Eubacteriales</taxon>
        <taxon>Proteinivoracaceae</taxon>
        <taxon>Alkalicella</taxon>
    </lineage>
</organism>
<feature type="compositionally biased region" description="Low complexity" evidence="8">
    <location>
        <begin position="393"/>
        <end position="407"/>
    </location>
</feature>
<accession>A0A7G9W509</accession>
<keyword evidence="3" id="KW-0813">Transport</keyword>
<evidence type="ECO:0000256" key="5">
    <source>
        <dbReference type="ARBA" id="ARBA00022692"/>
    </source>
</evidence>
<dbReference type="GO" id="GO:0009847">
    <property type="term" value="P:spore germination"/>
    <property type="evidence" value="ECO:0007669"/>
    <property type="project" value="InterPro"/>
</dbReference>
<evidence type="ECO:0000256" key="6">
    <source>
        <dbReference type="ARBA" id="ARBA00022989"/>
    </source>
</evidence>
<evidence type="ECO:0000313" key="11">
    <source>
        <dbReference type="Proteomes" id="UP000516160"/>
    </source>
</evidence>
<evidence type="ECO:0000256" key="1">
    <source>
        <dbReference type="ARBA" id="ARBA00004141"/>
    </source>
</evidence>
<feature type="transmembrane region" description="Helical" evidence="9">
    <location>
        <begin position="78"/>
        <end position="99"/>
    </location>
</feature>
<evidence type="ECO:0000256" key="3">
    <source>
        <dbReference type="ARBA" id="ARBA00022448"/>
    </source>
</evidence>
<name>A0A7G9W509_ALKCA</name>
<dbReference type="PANTHER" id="PTHR34975:SF2">
    <property type="entry name" value="SPORE GERMINATION PROTEIN A2"/>
    <property type="match status" value="1"/>
</dbReference>
<feature type="transmembrane region" description="Helical" evidence="9">
    <location>
        <begin position="119"/>
        <end position="139"/>
    </location>
</feature>
<feature type="region of interest" description="Disordered" evidence="8">
    <location>
        <begin position="369"/>
        <end position="430"/>
    </location>
</feature>
<feature type="transmembrane region" description="Helical" evidence="9">
    <location>
        <begin position="311"/>
        <end position="330"/>
    </location>
</feature>
<evidence type="ECO:0000256" key="4">
    <source>
        <dbReference type="ARBA" id="ARBA00022544"/>
    </source>
</evidence>
<dbReference type="AlphaFoldDB" id="A0A7G9W509"/>
<keyword evidence="5 9" id="KW-0812">Transmembrane</keyword>
<dbReference type="NCBIfam" id="TIGR00912">
    <property type="entry name" value="2A0309"/>
    <property type="match status" value="1"/>
</dbReference>
<evidence type="ECO:0000256" key="8">
    <source>
        <dbReference type="SAM" id="MobiDB-lite"/>
    </source>
</evidence>
<keyword evidence="4" id="KW-0309">Germination</keyword>
<dbReference type="InterPro" id="IPR004761">
    <property type="entry name" value="Spore_GerAB"/>
</dbReference>
<comment type="similarity">
    <text evidence="2">Belongs to the amino acid-polyamine-organocation (APC) superfamily. Spore germination protein (SGP) (TC 2.A.3.9) family.</text>
</comment>
<comment type="subcellular location">
    <subcellularLocation>
        <location evidence="1">Membrane</location>
        <topology evidence="1">Multi-pass membrane protein</topology>
    </subcellularLocation>
</comment>
<feature type="transmembrane region" description="Helical" evidence="9">
    <location>
        <begin position="217"/>
        <end position="240"/>
    </location>
</feature>
<evidence type="ECO:0000256" key="2">
    <source>
        <dbReference type="ARBA" id="ARBA00007998"/>
    </source>
</evidence>
<feature type="transmembrane region" description="Helical" evidence="9">
    <location>
        <begin position="144"/>
        <end position="164"/>
    </location>
</feature>
<feature type="transmembrane region" description="Helical" evidence="9">
    <location>
        <begin position="273"/>
        <end position="299"/>
    </location>
</feature>
<protein>
    <submittedName>
        <fullName evidence="10">Endospore germination permease</fullName>
    </submittedName>
</protein>
<dbReference type="Pfam" id="PF03845">
    <property type="entry name" value="Spore_permease"/>
    <property type="match status" value="1"/>
</dbReference>
<dbReference type="PANTHER" id="PTHR34975">
    <property type="entry name" value="SPORE GERMINATION PROTEIN A2"/>
    <property type="match status" value="1"/>
</dbReference>
<keyword evidence="6 9" id="KW-1133">Transmembrane helix</keyword>
<dbReference type="Proteomes" id="UP000516160">
    <property type="component" value="Chromosome"/>
</dbReference>
<sequence>MKKLVAGEVYMLSISVVLSTAVLYLPFIIASVALQDSWLAVILGTAVAIPFTLFALALSTRFPEKGLEEIIEELFGKYLGRLLAVVYALFFLYSSALIIRQLEEFIVLSLMPETPPLAIRILFVLILFMGVYEGTLAIVRTNVYVMPVGAFVIVAVIGLATTQMNFDNLTPAFTVGLEGILNGGFFTTAWLLQIPMVILIFFKFIEIAKLKPIVKTESVFVVILTGGALLLGALGTIASFGPRLTADILYPSFAMARIISIGGFLEHIEVTFVGVWIAAMFMAGTAYCFMSILMITWVLGFKDTKKISFPMAATLFYLPAAIATDLSSVIHQLRVFFPTLCVIFGGVLPFAFLALAVVMNKGISPKELSEMQKEQENKNPKDNFGAQDGDIAENPQNGDNGQNQEDGNNTEENDDEESQSDNDKDDSSKK</sequence>
<feature type="transmembrane region" description="Helical" evidence="9">
    <location>
        <begin position="184"/>
        <end position="205"/>
    </location>
</feature>
<keyword evidence="7 9" id="KW-0472">Membrane</keyword>
<evidence type="ECO:0000313" key="10">
    <source>
        <dbReference type="EMBL" id="QNO13771.1"/>
    </source>
</evidence>
<feature type="transmembrane region" description="Helical" evidence="9">
    <location>
        <begin position="336"/>
        <end position="358"/>
    </location>
</feature>
<reference evidence="10 11" key="1">
    <citation type="submission" date="2020-07" db="EMBL/GenBank/DDBJ databases">
        <title>Alkalicella. sp. LB2 genome.</title>
        <authorList>
            <person name="Postec A."/>
            <person name="Quemeneur M."/>
        </authorList>
    </citation>
    <scope>NUCLEOTIDE SEQUENCE [LARGE SCALE GENOMIC DNA]</scope>
    <source>
        <strain evidence="10 11">LB2</strain>
    </source>
</reference>
<feature type="transmembrane region" description="Helical" evidence="9">
    <location>
        <begin position="38"/>
        <end position="58"/>
    </location>
</feature>
<feature type="compositionally biased region" description="Acidic residues" evidence="8">
    <location>
        <begin position="408"/>
        <end position="420"/>
    </location>
</feature>
<dbReference type="EMBL" id="CP058559">
    <property type="protein sequence ID" value="QNO13771.1"/>
    <property type="molecule type" value="Genomic_DNA"/>
</dbReference>
<dbReference type="Gene3D" id="1.20.1740.10">
    <property type="entry name" value="Amino acid/polyamine transporter I"/>
    <property type="match status" value="1"/>
</dbReference>
<keyword evidence="11" id="KW-1185">Reference proteome</keyword>
<dbReference type="GO" id="GO:0016020">
    <property type="term" value="C:membrane"/>
    <property type="evidence" value="ECO:0007669"/>
    <property type="project" value="UniProtKB-SubCell"/>
</dbReference>
<feature type="compositionally biased region" description="Basic and acidic residues" evidence="8">
    <location>
        <begin position="369"/>
        <end position="381"/>
    </location>
</feature>
<feature type="transmembrane region" description="Helical" evidence="9">
    <location>
        <begin position="9"/>
        <end position="32"/>
    </location>
</feature>
<evidence type="ECO:0000256" key="7">
    <source>
        <dbReference type="ARBA" id="ARBA00023136"/>
    </source>
</evidence>
<gene>
    <name evidence="10" type="ORF">HYG86_02845</name>
</gene>
<evidence type="ECO:0000256" key="9">
    <source>
        <dbReference type="SAM" id="Phobius"/>
    </source>
</evidence>
<dbReference type="RefSeq" id="WP_213167436.1">
    <property type="nucleotide sequence ID" value="NZ_CP058559.1"/>
</dbReference>
<dbReference type="KEGG" id="acae:HYG86_02845"/>
<proteinExistence type="inferred from homology"/>
<feature type="compositionally biased region" description="Basic and acidic residues" evidence="8">
    <location>
        <begin position="421"/>
        <end position="430"/>
    </location>
</feature>